<dbReference type="GO" id="GO:0008270">
    <property type="term" value="F:zinc ion binding"/>
    <property type="evidence" value="ECO:0007669"/>
    <property type="project" value="UniProtKB-KW"/>
</dbReference>
<dbReference type="AlphaFoldDB" id="Q734T6"/>
<evidence type="ECO:0000313" key="3">
    <source>
        <dbReference type="EMBL" id="AAS42226.1"/>
    </source>
</evidence>
<accession>Q734T6</accession>
<dbReference type="KEGG" id="bca:BCE_3318"/>
<gene>
    <name evidence="3" type="ordered locus">BCE_3318</name>
</gene>
<protein>
    <recommendedName>
        <fullName evidence="2">SWIM-type domain-containing protein</fullName>
    </recommendedName>
</protein>
<dbReference type="PROSITE" id="PS50966">
    <property type="entry name" value="ZF_SWIM"/>
    <property type="match status" value="1"/>
</dbReference>
<proteinExistence type="predicted"/>
<dbReference type="Proteomes" id="UP000002527">
    <property type="component" value="Chromosome"/>
</dbReference>
<dbReference type="InterPro" id="IPR007527">
    <property type="entry name" value="Znf_SWIM"/>
</dbReference>
<evidence type="ECO:0000259" key="2">
    <source>
        <dbReference type="PROSITE" id="PS50966"/>
    </source>
</evidence>
<keyword evidence="1" id="KW-0862">Zinc</keyword>
<dbReference type="EMBL" id="AE017194">
    <property type="protein sequence ID" value="AAS42226.1"/>
    <property type="molecule type" value="Genomic_DNA"/>
</dbReference>
<sequence length="152" mass="17406">MTVIRITCSGSRSQKGIKGRGAMMYAYLLHDITKWIPKYIMDKGYEYYEDGHVEDVEIQDKKIFAFVTGNAGNYEVIIDLEDFTESSCECPYENLCKHMAAVVYDIQDAGESKVKEKLKGLEKEELLTVLHRLLQSSKNVQIVEKMLKKGKL</sequence>
<evidence type="ECO:0000256" key="1">
    <source>
        <dbReference type="PROSITE-ProRule" id="PRU00325"/>
    </source>
</evidence>
<reference evidence="3 4" key="1">
    <citation type="journal article" date="2004" name="Nucleic Acids Res.">
        <title>The genome sequence of Bacillus cereus ATCC 10987 reveals metabolic adaptations and a large plasmid related to Bacillus anthracis pXO1.</title>
        <authorList>
            <person name="Rasko D.A."/>
            <person name="Ravel J."/>
            <person name="Okstad O.A."/>
            <person name="Helgason E."/>
            <person name="Cer R.Z."/>
            <person name="Jiang L."/>
            <person name="Shores K.A."/>
            <person name="Fouts D.E."/>
            <person name="Tourasse N.J."/>
            <person name="Angiuoli S.V."/>
            <person name="Kolonay J."/>
            <person name="Nelson W.C."/>
            <person name="Kolsto A.-B."/>
            <person name="Fraser C.M."/>
            <person name="Read T.D."/>
        </authorList>
    </citation>
    <scope>NUCLEOTIDE SEQUENCE [LARGE SCALE GENOMIC DNA]</scope>
    <source>
        <strain evidence="4">ATCC 10987 / NRS 248</strain>
    </source>
</reference>
<dbReference type="HOGENOM" id="CLU_159775_0_0_9"/>
<evidence type="ECO:0000313" key="4">
    <source>
        <dbReference type="Proteomes" id="UP000002527"/>
    </source>
</evidence>
<keyword evidence="1" id="KW-0863">Zinc-finger</keyword>
<name>Q734T6_BACC1</name>
<organism evidence="3 4">
    <name type="scientific">Bacillus cereus (strain ATCC 10987 / NRS 248)</name>
    <dbReference type="NCBI Taxonomy" id="222523"/>
    <lineage>
        <taxon>Bacteria</taxon>
        <taxon>Bacillati</taxon>
        <taxon>Bacillota</taxon>
        <taxon>Bacilli</taxon>
        <taxon>Bacillales</taxon>
        <taxon>Bacillaceae</taxon>
        <taxon>Bacillus</taxon>
        <taxon>Bacillus cereus group</taxon>
    </lineage>
</organism>
<dbReference type="Pfam" id="PF04434">
    <property type="entry name" value="SWIM"/>
    <property type="match status" value="1"/>
</dbReference>
<feature type="domain" description="SWIM-type" evidence="2">
    <location>
        <begin position="74"/>
        <end position="107"/>
    </location>
</feature>
<keyword evidence="1" id="KW-0479">Metal-binding</keyword>